<sequence length="51" mass="5939">MVREQKRKRRIIRMDWSGIIAHAHNRRRCKRAWPGNDASTPAHGLLPPEAP</sequence>
<feature type="region of interest" description="Disordered" evidence="1">
    <location>
        <begin position="31"/>
        <end position="51"/>
    </location>
</feature>
<dbReference type="EMBL" id="JAQIZT010000010">
    <property type="protein sequence ID" value="KAJ6981121.1"/>
    <property type="molecule type" value="Genomic_DNA"/>
</dbReference>
<dbReference type="Proteomes" id="UP001164929">
    <property type="component" value="Chromosome 10"/>
</dbReference>
<proteinExistence type="predicted"/>
<keyword evidence="3" id="KW-1185">Reference proteome</keyword>
<protein>
    <submittedName>
        <fullName evidence="2">Uncharacterized protein</fullName>
    </submittedName>
</protein>
<comment type="caution">
    <text evidence="2">The sequence shown here is derived from an EMBL/GenBank/DDBJ whole genome shotgun (WGS) entry which is preliminary data.</text>
</comment>
<reference evidence="2" key="1">
    <citation type="journal article" date="2023" name="Mol. Ecol. Resour.">
        <title>Chromosome-level genome assembly of a triploid poplar Populus alba 'Berolinensis'.</title>
        <authorList>
            <person name="Chen S."/>
            <person name="Yu Y."/>
            <person name="Wang X."/>
            <person name="Wang S."/>
            <person name="Zhang T."/>
            <person name="Zhou Y."/>
            <person name="He R."/>
            <person name="Meng N."/>
            <person name="Wang Y."/>
            <person name="Liu W."/>
            <person name="Liu Z."/>
            <person name="Liu J."/>
            <person name="Guo Q."/>
            <person name="Huang H."/>
            <person name="Sederoff R.R."/>
            <person name="Wang G."/>
            <person name="Qu G."/>
            <person name="Chen S."/>
        </authorList>
    </citation>
    <scope>NUCLEOTIDE SEQUENCE</scope>
    <source>
        <strain evidence="2">SC-2020</strain>
    </source>
</reference>
<evidence type="ECO:0000313" key="2">
    <source>
        <dbReference type="EMBL" id="KAJ6981121.1"/>
    </source>
</evidence>
<dbReference type="AlphaFoldDB" id="A0AAD6M9J0"/>
<evidence type="ECO:0000256" key="1">
    <source>
        <dbReference type="SAM" id="MobiDB-lite"/>
    </source>
</evidence>
<organism evidence="2 3">
    <name type="scientific">Populus alba x Populus x berolinensis</name>
    <dbReference type="NCBI Taxonomy" id="444605"/>
    <lineage>
        <taxon>Eukaryota</taxon>
        <taxon>Viridiplantae</taxon>
        <taxon>Streptophyta</taxon>
        <taxon>Embryophyta</taxon>
        <taxon>Tracheophyta</taxon>
        <taxon>Spermatophyta</taxon>
        <taxon>Magnoliopsida</taxon>
        <taxon>eudicotyledons</taxon>
        <taxon>Gunneridae</taxon>
        <taxon>Pentapetalae</taxon>
        <taxon>rosids</taxon>
        <taxon>fabids</taxon>
        <taxon>Malpighiales</taxon>
        <taxon>Salicaceae</taxon>
        <taxon>Saliceae</taxon>
        <taxon>Populus</taxon>
    </lineage>
</organism>
<gene>
    <name evidence="2" type="ORF">NC653_024495</name>
</gene>
<name>A0AAD6M9J0_9ROSI</name>
<evidence type="ECO:0000313" key="3">
    <source>
        <dbReference type="Proteomes" id="UP001164929"/>
    </source>
</evidence>
<accession>A0AAD6M9J0</accession>